<dbReference type="Proteomes" id="UP001237642">
    <property type="component" value="Unassembled WGS sequence"/>
</dbReference>
<feature type="signal peptide" evidence="1">
    <location>
        <begin position="1"/>
        <end position="22"/>
    </location>
</feature>
<dbReference type="Gene3D" id="3.40.33.10">
    <property type="entry name" value="CAP"/>
    <property type="match status" value="1"/>
</dbReference>
<feature type="chain" id="PRO_5041919225" evidence="1">
    <location>
        <begin position="23"/>
        <end position="169"/>
    </location>
</feature>
<dbReference type="Pfam" id="PF00188">
    <property type="entry name" value="CAP"/>
    <property type="match status" value="1"/>
</dbReference>
<sequence>MDKFLLTLAVAICTLAVSTTSAAVGAPKSPRITGGFLTAHNKERIAAKVGLLSWGPNLALKANQIVRDQSNLKTCNFTKLPDRRYGINQWRSIGLIGCSPQTVVDRWLLEKVNYDQETKSCLPNKECRSYLQVVAKNSLFLGCGQATCNGTTGGCLAMCLYDPPARGTA</sequence>
<evidence type="ECO:0000313" key="3">
    <source>
        <dbReference type="EMBL" id="KAK1383391.1"/>
    </source>
</evidence>
<reference evidence="3" key="1">
    <citation type="submission" date="2023-02" db="EMBL/GenBank/DDBJ databases">
        <title>Genome of toxic invasive species Heracleum sosnowskyi carries increased number of genes despite the absence of recent whole-genome duplications.</title>
        <authorList>
            <person name="Schelkunov M."/>
            <person name="Shtratnikova V."/>
            <person name="Makarenko M."/>
            <person name="Klepikova A."/>
            <person name="Omelchenko D."/>
            <person name="Novikova G."/>
            <person name="Obukhova E."/>
            <person name="Bogdanov V."/>
            <person name="Penin A."/>
            <person name="Logacheva M."/>
        </authorList>
    </citation>
    <scope>NUCLEOTIDE SEQUENCE</scope>
    <source>
        <strain evidence="3">Hsosn_3</strain>
        <tissue evidence="3">Leaf</tissue>
    </source>
</reference>
<dbReference type="InterPro" id="IPR001283">
    <property type="entry name" value="CRISP-related"/>
</dbReference>
<organism evidence="3 4">
    <name type="scientific">Heracleum sosnowskyi</name>
    <dbReference type="NCBI Taxonomy" id="360622"/>
    <lineage>
        <taxon>Eukaryota</taxon>
        <taxon>Viridiplantae</taxon>
        <taxon>Streptophyta</taxon>
        <taxon>Embryophyta</taxon>
        <taxon>Tracheophyta</taxon>
        <taxon>Spermatophyta</taxon>
        <taxon>Magnoliopsida</taxon>
        <taxon>eudicotyledons</taxon>
        <taxon>Gunneridae</taxon>
        <taxon>Pentapetalae</taxon>
        <taxon>asterids</taxon>
        <taxon>campanulids</taxon>
        <taxon>Apiales</taxon>
        <taxon>Apiaceae</taxon>
        <taxon>Apioideae</taxon>
        <taxon>apioid superclade</taxon>
        <taxon>Tordylieae</taxon>
        <taxon>Tordyliinae</taxon>
        <taxon>Heracleum</taxon>
    </lineage>
</organism>
<feature type="domain" description="SCP" evidence="2">
    <location>
        <begin position="31"/>
        <end position="169"/>
    </location>
</feature>
<protein>
    <submittedName>
        <fullName evidence="3">SCP domain-containing protein</fullName>
    </submittedName>
</protein>
<gene>
    <name evidence="3" type="ORF">POM88_021126</name>
</gene>
<dbReference type="InterPro" id="IPR014044">
    <property type="entry name" value="CAP_dom"/>
</dbReference>
<dbReference type="SMART" id="SM00198">
    <property type="entry name" value="SCP"/>
    <property type="match status" value="1"/>
</dbReference>
<evidence type="ECO:0000313" key="4">
    <source>
        <dbReference type="Proteomes" id="UP001237642"/>
    </source>
</evidence>
<keyword evidence="1" id="KW-0732">Signal</keyword>
<accession>A0AAD8IDA3</accession>
<dbReference type="SUPFAM" id="SSF55797">
    <property type="entry name" value="PR-1-like"/>
    <property type="match status" value="1"/>
</dbReference>
<evidence type="ECO:0000256" key="1">
    <source>
        <dbReference type="SAM" id="SignalP"/>
    </source>
</evidence>
<dbReference type="PANTHER" id="PTHR10334">
    <property type="entry name" value="CYSTEINE-RICH SECRETORY PROTEIN-RELATED"/>
    <property type="match status" value="1"/>
</dbReference>
<dbReference type="InterPro" id="IPR035940">
    <property type="entry name" value="CAP_sf"/>
</dbReference>
<proteinExistence type="predicted"/>
<dbReference type="AlphaFoldDB" id="A0AAD8IDA3"/>
<keyword evidence="4" id="KW-1185">Reference proteome</keyword>
<reference evidence="3" key="2">
    <citation type="submission" date="2023-05" db="EMBL/GenBank/DDBJ databases">
        <authorList>
            <person name="Schelkunov M.I."/>
        </authorList>
    </citation>
    <scope>NUCLEOTIDE SEQUENCE</scope>
    <source>
        <strain evidence="3">Hsosn_3</strain>
        <tissue evidence="3">Leaf</tissue>
    </source>
</reference>
<name>A0AAD8IDA3_9APIA</name>
<comment type="caution">
    <text evidence="3">The sequence shown here is derived from an EMBL/GenBank/DDBJ whole genome shotgun (WGS) entry which is preliminary data.</text>
</comment>
<evidence type="ECO:0000259" key="2">
    <source>
        <dbReference type="SMART" id="SM00198"/>
    </source>
</evidence>
<dbReference type="EMBL" id="JAUIZM010000005">
    <property type="protein sequence ID" value="KAK1383391.1"/>
    <property type="molecule type" value="Genomic_DNA"/>
</dbReference>